<comment type="caution">
    <text evidence="3">The sequence shown here is derived from an EMBL/GenBank/DDBJ whole genome shotgun (WGS) entry which is preliminary data.</text>
</comment>
<comment type="similarity">
    <text evidence="1">Belongs to the azoreductase type 2 family.</text>
</comment>
<name>A0A4Q9DZL6_9BACL</name>
<dbReference type="InterPro" id="IPR029039">
    <property type="entry name" value="Flavoprotein-like_sf"/>
</dbReference>
<feature type="domain" description="NADPH-dependent FMN reductase-like" evidence="2">
    <location>
        <begin position="1"/>
        <end position="140"/>
    </location>
</feature>
<protein>
    <submittedName>
        <fullName evidence="3">NADPH-dependent oxidoreductase</fullName>
    </submittedName>
</protein>
<dbReference type="PANTHER" id="PTHR30543">
    <property type="entry name" value="CHROMATE REDUCTASE"/>
    <property type="match status" value="1"/>
</dbReference>
<dbReference type="Gene3D" id="3.40.50.360">
    <property type="match status" value="1"/>
</dbReference>
<keyword evidence="4" id="KW-1185">Reference proteome</keyword>
<dbReference type="InterPro" id="IPR005025">
    <property type="entry name" value="FMN_Rdtase-like_dom"/>
</dbReference>
<dbReference type="GO" id="GO:0016491">
    <property type="term" value="F:oxidoreductase activity"/>
    <property type="evidence" value="ECO:0007669"/>
    <property type="project" value="InterPro"/>
</dbReference>
<dbReference type="OrthoDB" id="9790975at2"/>
<dbReference type="SUPFAM" id="SSF52218">
    <property type="entry name" value="Flavoproteins"/>
    <property type="match status" value="1"/>
</dbReference>
<accession>A0A4Q9DZL6</accession>
<reference evidence="3 4" key="1">
    <citation type="submission" date="2019-02" db="EMBL/GenBank/DDBJ databases">
        <title>Paenibacillus sp. nov., isolated from surface-sterilized tissue of Thalictrum simplex L.</title>
        <authorList>
            <person name="Tuo L."/>
        </authorList>
    </citation>
    <scope>NUCLEOTIDE SEQUENCE [LARGE SCALE GENOMIC DNA]</scope>
    <source>
        <strain evidence="3 4">N2SHLJ1</strain>
    </source>
</reference>
<evidence type="ECO:0000256" key="1">
    <source>
        <dbReference type="ARBA" id="ARBA00009428"/>
    </source>
</evidence>
<evidence type="ECO:0000259" key="2">
    <source>
        <dbReference type="Pfam" id="PF03358"/>
    </source>
</evidence>
<dbReference type="EMBL" id="SIRE01000003">
    <property type="protein sequence ID" value="TBL81293.1"/>
    <property type="molecule type" value="Genomic_DNA"/>
</dbReference>
<dbReference type="Proteomes" id="UP000293142">
    <property type="component" value="Unassembled WGS sequence"/>
</dbReference>
<organism evidence="3 4">
    <name type="scientific">Paenibacillus thalictri</name>
    <dbReference type="NCBI Taxonomy" id="2527873"/>
    <lineage>
        <taxon>Bacteria</taxon>
        <taxon>Bacillati</taxon>
        <taxon>Bacillota</taxon>
        <taxon>Bacilli</taxon>
        <taxon>Bacillales</taxon>
        <taxon>Paenibacillaceae</taxon>
        <taxon>Paenibacillus</taxon>
    </lineage>
</organism>
<dbReference type="RefSeq" id="WP_131012004.1">
    <property type="nucleotide sequence ID" value="NZ_SIRE01000003.1"/>
</dbReference>
<dbReference type="GO" id="GO:0010181">
    <property type="term" value="F:FMN binding"/>
    <property type="evidence" value="ECO:0007669"/>
    <property type="project" value="TreeGrafter"/>
</dbReference>
<sequence>MKITIIAGSNRENATSTMLCRYMARVLEEMGCSVNLFELYHHPLPLYAPKVECADPNVRHLERIVKEADGVILATPDYHGSLSGVLKNALDYLGFDHFDGKIVLSASSSGGAVGVSPLTHLQTVVRNVHGINCPEWISIGGEFRRFTPEGEPEHEKTKERIARALQYFLRMVQTFAK</sequence>
<dbReference type="AlphaFoldDB" id="A0A4Q9DZL6"/>
<dbReference type="Pfam" id="PF03358">
    <property type="entry name" value="FMN_red"/>
    <property type="match status" value="1"/>
</dbReference>
<proteinExistence type="inferred from homology"/>
<dbReference type="PANTHER" id="PTHR30543:SF21">
    <property type="entry name" value="NAD(P)H-DEPENDENT FMN REDUCTASE LOT6"/>
    <property type="match status" value="1"/>
</dbReference>
<dbReference type="InterPro" id="IPR050712">
    <property type="entry name" value="NAD(P)H-dep_reductase"/>
</dbReference>
<gene>
    <name evidence="3" type="ORF">EYB31_04190</name>
</gene>
<dbReference type="GO" id="GO:0005829">
    <property type="term" value="C:cytosol"/>
    <property type="evidence" value="ECO:0007669"/>
    <property type="project" value="TreeGrafter"/>
</dbReference>
<evidence type="ECO:0000313" key="3">
    <source>
        <dbReference type="EMBL" id="TBL81293.1"/>
    </source>
</evidence>
<evidence type="ECO:0000313" key="4">
    <source>
        <dbReference type="Proteomes" id="UP000293142"/>
    </source>
</evidence>